<evidence type="ECO:0000313" key="1">
    <source>
        <dbReference type="EMBL" id="NBD24470.1"/>
    </source>
</evidence>
<evidence type="ECO:0000313" key="2">
    <source>
        <dbReference type="Proteomes" id="UP000665561"/>
    </source>
</evidence>
<reference evidence="1 2" key="1">
    <citation type="submission" date="2020-01" db="EMBL/GenBank/DDBJ databases">
        <title>Paenibacillus soybeanensis sp. nov. isolated from the nodules of soybean (Glycine max(L.) Merr).</title>
        <authorList>
            <person name="Wang H."/>
        </authorList>
    </citation>
    <scope>NUCLEOTIDE SEQUENCE [LARGE SCALE GENOMIC DNA]</scope>
    <source>
        <strain evidence="1 2">T1</strain>
    </source>
</reference>
<dbReference type="RefSeq" id="WP_161743273.1">
    <property type="nucleotide sequence ID" value="NZ_JAAAMV010000007.1"/>
</dbReference>
<organism evidence="1 2">
    <name type="scientific">Paenibacillus glycinis</name>
    <dbReference type="NCBI Taxonomy" id="2697035"/>
    <lineage>
        <taxon>Bacteria</taxon>
        <taxon>Bacillati</taxon>
        <taxon>Bacillota</taxon>
        <taxon>Bacilli</taxon>
        <taxon>Bacillales</taxon>
        <taxon>Paenibacillaceae</taxon>
        <taxon>Paenibacillus</taxon>
    </lineage>
</organism>
<dbReference type="Proteomes" id="UP000665561">
    <property type="component" value="Unassembled WGS sequence"/>
</dbReference>
<protein>
    <submittedName>
        <fullName evidence="1">Uncharacterized protein</fullName>
    </submittedName>
</protein>
<proteinExistence type="predicted"/>
<comment type="caution">
    <text evidence="1">The sequence shown here is derived from an EMBL/GenBank/DDBJ whole genome shotgun (WGS) entry which is preliminary data.</text>
</comment>
<dbReference type="EMBL" id="JAAAMV010000007">
    <property type="protein sequence ID" value="NBD24470.1"/>
    <property type="molecule type" value="Genomic_DNA"/>
</dbReference>
<name>A0ABW9XPB2_9BACL</name>
<gene>
    <name evidence="1" type="ORF">GT019_11365</name>
</gene>
<sequence length="165" mass="18717">MLYLSQVSDMETWYFEIDSHNRTAYRQVMHTREGEWVGSNRRHPRFGYFLSDQDVIAERGEEITKQAFEAFWELANAPHWAAWNNAKRALPIGADVEGTLDVFYPHGVICSIPAYWAVGLANYEACKALEAEELLSCGSSIAACVSGYDEVNLWIELHVKRLGGL</sequence>
<accession>A0ABW9XPB2</accession>
<keyword evidence="2" id="KW-1185">Reference proteome</keyword>